<comment type="caution">
    <text evidence="2">The sequence shown here is derived from an EMBL/GenBank/DDBJ whole genome shotgun (WGS) entry which is preliminary data.</text>
</comment>
<evidence type="ECO:0000313" key="2">
    <source>
        <dbReference type="EMBL" id="GEQ22509.1"/>
    </source>
</evidence>
<organism evidence="2 3">
    <name type="scientific">Clostridium butyricum</name>
    <dbReference type="NCBI Taxonomy" id="1492"/>
    <lineage>
        <taxon>Bacteria</taxon>
        <taxon>Bacillati</taxon>
        <taxon>Bacillota</taxon>
        <taxon>Clostridia</taxon>
        <taxon>Eubacteriales</taxon>
        <taxon>Clostridiaceae</taxon>
        <taxon>Clostridium</taxon>
    </lineage>
</organism>
<name>A0A512TQH7_CLOBU</name>
<proteinExistence type="predicted"/>
<sequence length="219" mass="24674">MGKLASMDEVKKWHNVCKAKEIVEILNKKHYKAQYVETIDEAKKLLFSMIEEGSSVALGGSTTLTQMNVVETLRNGNYKFFDRYQDLPFDPDIIEIHRKSLSADYLISSTNAITKNGELVNTDCTGNRIAPMIFGAKNVIIVSGVNKIVENLDSAMKRIREIAPMNAKRIKHETPCAELGYCVDCDCKKRMCNFTSIIHNGIKFEGRIKIIIIADECGY</sequence>
<accession>A0A512TQH7</accession>
<evidence type="ECO:0000313" key="3">
    <source>
        <dbReference type="Proteomes" id="UP000321089"/>
    </source>
</evidence>
<dbReference type="InterPro" id="IPR009501">
    <property type="entry name" value="UCP020269"/>
</dbReference>
<dbReference type="EMBL" id="BKBC01000050">
    <property type="protein sequence ID" value="GEQ22509.1"/>
    <property type="molecule type" value="Genomic_DNA"/>
</dbReference>
<evidence type="ECO:0000259" key="1">
    <source>
        <dbReference type="Pfam" id="PF02589"/>
    </source>
</evidence>
<dbReference type="PANTHER" id="PTHR36179:SF2">
    <property type="entry name" value="LUD DOMAIN-CONTAINING PROTEIN"/>
    <property type="match status" value="1"/>
</dbReference>
<dbReference type="InterPro" id="IPR003741">
    <property type="entry name" value="LUD_dom"/>
</dbReference>
<dbReference type="Proteomes" id="UP000321089">
    <property type="component" value="Unassembled WGS sequence"/>
</dbReference>
<dbReference type="PANTHER" id="PTHR36179">
    <property type="entry name" value="LUD_DOM DOMAIN-CONTAINING PROTEIN"/>
    <property type="match status" value="1"/>
</dbReference>
<reference evidence="2 3" key="1">
    <citation type="submission" date="2019-07" db="EMBL/GenBank/DDBJ databases">
        <title>Whole genome shotgun sequence of Clostridium butyricum NBRC 3858.</title>
        <authorList>
            <person name="Hosoyama A."/>
            <person name="Uohara A."/>
            <person name="Ohji S."/>
            <person name="Ichikawa N."/>
        </authorList>
    </citation>
    <scope>NUCLEOTIDE SEQUENCE [LARGE SCALE GENOMIC DNA]</scope>
    <source>
        <strain evidence="2 3">NBRC 3858</strain>
    </source>
</reference>
<dbReference type="Pfam" id="PF02589">
    <property type="entry name" value="LUD_dom"/>
    <property type="match status" value="1"/>
</dbReference>
<gene>
    <name evidence="2" type="ORF">CBU02nite_30150</name>
</gene>
<dbReference type="AlphaFoldDB" id="A0A512TQH7"/>
<feature type="domain" description="LUD" evidence="1">
    <location>
        <begin position="20"/>
        <end position="213"/>
    </location>
</feature>
<dbReference type="PIRSF" id="PIRSF020269">
    <property type="entry name" value="DUF1121"/>
    <property type="match status" value="1"/>
</dbReference>
<protein>
    <submittedName>
        <fullName evidence="2">Membrane protein</fullName>
    </submittedName>
</protein>